<reference evidence="1 2" key="2">
    <citation type="submission" date="2017-10" db="EMBL/GenBank/DDBJ databases">
        <title>Extensive intraspecific genome diversity in a model arbuscular mycorrhizal fungus.</title>
        <authorList>
            <person name="Chen E.C.H."/>
            <person name="Morin E."/>
            <person name="Baudet D."/>
            <person name="Noel J."/>
            <person name="Ndikumana S."/>
            <person name="Charron P."/>
            <person name="St-Onge C."/>
            <person name="Giorgi J."/>
            <person name="Grigoriev I.V."/>
            <person name="Roux C."/>
            <person name="Martin F.M."/>
            <person name="Corradi N."/>
        </authorList>
    </citation>
    <scope>NUCLEOTIDE SEQUENCE [LARGE SCALE GENOMIC DNA]</scope>
    <source>
        <strain evidence="1 2">C2</strain>
    </source>
</reference>
<evidence type="ECO:0000313" key="2">
    <source>
        <dbReference type="Proteomes" id="UP000233469"/>
    </source>
</evidence>
<name>A0A2N1M7H9_9GLOM</name>
<comment type="caution">
    <text evidence="1">The sequence shown here is derived from an EMBL/GenBank/DDBJ whole genome shotgun (WGS) entry which is preliminary data.</text>
</comment>
<gene>
    <name evidence="1" type="ORF">RhiirC2_797751</name>
</gene>
<reference evidence="1 2" key="1">
    <citation type="submission" date="2016-04" db="EMBL/GenBank/DDBJ databases">
        <title>Genome analyses suggest a sexual origin of heterokaryosis in a supposedly ancient asexual fungus.</title>
        <authorList>
            <person name="Ropars J."/>
            <person name="Sedzielewska K."/>
            <person name="Noel J."/>
            <person name="Charron P."/>
            <person name="Farinelli L."/>
            <person name="Marton T."/>
            <person name="Kruger M."/>
            <person name="Pelin A."/>
            <person name="Brachmann A."/>
            <person name="Corradi N."/>
        </authorList>
    </citation>
    <scope>NUCLEOTIDE SEQUENCE [LARGE SCALE GENOMIC DNA]</scope>
    <source>
        <strain evidence="1 2">C2</strain>
    </source>
</reference>
<dbReference type="AlphaFoldDB" id="A0A2N1M7H9"/>
<evidence type="ECO:0000313" key="1">
    <source>
        <dbReference type="EMBL" id="PKK57596.1"/>
    </source>
</evidence>
<accession>A0A2N1M7H9</accession>
<sequence length="60" mass="7083">MKCDHQNTVILVPSYSTWLYYVCFDIIQLQQVNILSSKFEELELCPKQQKVQTTSLINLF</sequence>
<dbReference type="Proteomes" id="UP000233469">
    <property type="component" value="Unassembled WGS sequence"/>
</dbReference>
<organism evidence="1 2">
    <name type="scientific">Rhizophagus irregularis</name>
    <dbReference type="NCBI Taxonomy" id="588596"/>
    <lineage>
        <taxon>Eukaryota</taxon>
        <taxon>Fungi</taxon>
        <taxon>Fungi incertae sedis</taxon>
        <taxon>Mucoromycota</taxon>
        <taxon>Glomeromycotina</taxon>
        <taxon>Glomeromycetes</taxon>
        <taxon>Glomerales</taxon>
        <taxon>Glomeraceae</taxon>
        <taxon>Rhizophagus</taxon>
    </lineage>
</organism>
<protein>
    <submittedName>
        <fullName evidence="1">Uncharacterized protein</fullName>
    </submittedName>
</protein>
<proteinExistence type="predicted"/>
<dbReference type="EMBL" id="LLXL01004250">
    <property type="protein sequence ID" value="PKK57596.1"/>
    <property type="molecule type" value="Genomic_DNA"/>
</dbReference>